<evidence type="ECO:0000259" key="1">
    <source>
        <dbReference type="Pfam" id="PF00085"/>
    </source>
</evidence>
<evidence type="ECO:0000313" key="2">
    <source>
        <dbReference type="EMBL" id="QBK90196.1"/>
    </source>
</evidence>
<sequence length="564" mass="66165">MNLQQERAIATIQEIKSSIINDNSELLDKLLRTLPIQKLNKKISDMLLYDFLVVCAKYNKISAGLRIFNLWKIPFEANEGKISVYVSLYLEPRYNPQLLSFCSKIYPSYTFSECIDELMILDDDHNIYVAGYKLLKVYGTQTINTYKNISNISKNKNNIIYNFIIKQIRKINDYAKIPEYIIGPDILPRESEIIVPDPPIEVIKIPSIDDMVNILLDGMYTQGITFDEIESTKELLRIRLSMATLQEKINILKPVQELKMSQNILQRDKRLFMIYGPSNPHYGSTVEEMKYGGSRMLLSGAYDYEDENQEIPSDWFSGYCWKCNLRIRRRWHAIRRPVPHGGWKGCYCSIKCLRESIDESDKIEIVNQLLTDIYEEQIHDIGILDRIPDIKYDEYLNGNLEMKYISESERIFLDKTYPSIKLDHTKRPNNINIHELQSINDIKFEGLSIEQKVNRSYKIEYIEDLEQLNDLMNRSSIKLVIIYYHRINCKYCADMNQFYKILSSDYNNYIFADINMNNAKLRPMLKILNVENVPAFIIYKNKIKINEVIGAHKSELTNMLNHTK</sequence>
<dbReference type="InterPro" id="IPR036249">
    <property type="entry name" value="Thioredoxin-like_sf"/>
</dbReference>
<proteinExistence type="predicted"/>
<name>A0A481Z367_9VIRU</name>
<protein>
    <submittedName>
        <fullName evidence="2">Thioredoxin-related protein</fullName>
    </submittedName>
</protein>
<dbReference type="Gene3D" id="3.40.30.10">
    <property type="entry name" value="Glutaredoxin"/>
    <property type="match status" value="1"/>
</dbReference>
<dbReference type="PANTHER" id="PTHR10438">
    <property type="entry name" value="THIOREDOXIN"/>
    <property type="match status" value="1"/>
</dbReference>
<dbReference type="SUPFAM" id="SSF52833">
    <property type="entry name" value="Thioredoxin-like"/>
    <property type="match status" value="1"/>
</dbReference>
<feature type="domain" description="Thioredoxin" evidence="1">
    <location>
        <begin position="476"/>
        <end position="560"/>
    </location>
</feature>
<dbReference type="Pfam" id="PF00085">
    <property type="entry name" value="Thioredoxin"/>
    <property type="match status" value="1"/>
</dbReference>
<dbReference type="InterPro" id="IPR050620">
    <property type="entry name" value="Thioredoxin_H-type-like"/>
</dbReference>
<dbReference type="EMBL" id="MK500468">
    <property type="protein sequence ID" value="QBK90196.1"/>
    <property type="molecule type" value="Genomic_DNA"/>
</dbReference>
<dbReference type="CDD" id="cd02947">
    <property type="entry name" value="TRX_family"/>
    <property type="match status" value="1"/>
</dbReference>
<dbReference type="PANTHER" id="PTHR10438:SF405">
    <property type="entry name" value="THIOREDOXIN DOMAIN-CONTAINING PROTEIN"/>
    <property type="match status" value="1"/>
</dbReference>
<gene>
    <name evidence="2" type="ORF">LCPAC102_01090</name>
</gene>
<dbReference type="InterPro" id="IPR013766">
    <property type="entry name" value="Thioredoxin_domain"/>
</dbReference>
<organism evidence="2">
    <name type="scientific">Pithovirus LCPAC102</name>
    <dbReference type="NCBI Taxonomy" id="2506587"/>
    <lineage>
        <taxon>Viruses</taxon>
        <taxon>Pithoviruses</taxon>
    </lineage>
</organism>
<accession>A0A481Z367</accession>
<reference evidence="2" key="1">
    <citation type="journal article" date="2019" name="MBio">
        <title>Virus Genomes from Deep Sea Sediments Expand the Ocean Megavirome and Support Independent Origins of Viral Gigantism.</title>
        <authorList>
            <person name="Backstrom D."/>
            <person name="Yutin N."/>
            <person name="Jorgensen S.L."/>
            <person name="Dharamshi J."/>
            <person name="Homa F."/>
            <person name="Zaremba-Niedwiedzka K."/>
            <person name="Spang A."/>
            <person name="Wolf Y.I."/>
            <person name="Koonin E.V."/>
            <person name="Ettema T.J."/>
        </authorList>
    </citation>
    <scope>NUCLEOTIDE SEQUENCE</scope>
</reference>